<organism evidence="1 2">
    <name type="scientific">Modicella reniformis</name>
    <dbReference type="NCBI Taxonomy" id="1440133"/>
    <lineage>
        <taxon>Eukaryota</taxon>
        <taxon>Fungi</taxon>
        <taxon>Fungi incertae sedis</taxon>
        <taxon>Mucoromycota</taxon>
        <taxon>Mortierellomycotina</taxon>
        <taxon>Mortierellomycetes</taxon>
        <taxon>Mortierellales</taxon>
        <taxon>Mortierellaceae</taxon>
        <taxon>Modicella</taxon>
    </lineage>
</organism>
<dbReference type="OrthoDB" id="2339315at2759"/>
<proteinExistence type="predicted"/>
<dbReference type="SUPFAM" id="SSF52047">
    <property type="entry name" value="RNI-like"/>
    <property type="match status" value="1"/>
</dbReference>
<dbReference type="InterPro" id="IPR032675">
    <property type="entry name" value="LRR_dom_sf"/>
</dbReference>
<comment type="caution">
    <text evidence="1">The sequence shown here is derived from an EMBL/GenBank/DDBJ whole genome shotgun (WGS) entry which is preliminary data.</text>
</comment>
<dbReference type="EMBL" id="JAAAHW010006247">
    <property type="protein sequence ID" value="KAF9963929.1"/>
    <property type="molecule type" value="Genomic_DNA"/>
</dbReference>
<gene>
    <name evidence="1" type="ORF">BGZ65_005654</name>
</gene>
<dbReference type="Proteomes" id="UP000749646">
    <property type="component" value="Unassembled WGS sequence"/>
</dbReference>
<name>A0A9P6J793_9FUNG</name>
<keyword evidence="2" id="KW-1185">Reference proteome</keyword>
<dbReference type="Gene3D" id="3.80.10.10">
    <property type="entry name" value="Ribonuclease Inhibitor"/>
    <property type="match status" value="1"/>
</dbReference>
<evidence type="ECO:0000313" key="1">
    <source>
        <dbReference type="EMBL" id="KAF9963929.1"/>
    </source>
</evidence>
<accession>A0A9P6J793</accession>
<sequence length="771" mass="89472">MPDWVSMLAIPHIIEVISLKLDRDDVKSCMAVNKAWGELFRPWLWCEFTFEMKSSKNQLIDIVSKSHITELTPWLYFRPHRSWMKHLLQNLPKTLKSLFVQWGRVCDFEDPEIVVPQDWHWPDAYPSLEKADFSTYLSIEEEEPLFEFLKRCPALKEFSVPKNKPILNWIAFNTQTTKGFIEALTKSWFTTLELLLIEPRCIASRDIQLILTSCSRLRTFDCLCPWPVESFEVKGLCWEKIPGLEAMVKSDSDDELCMKDWVCLDLEELQLTFADGRRVQAEDHILSSQEEWTIQGIDYAYRQLGRLTKLRELTIGWLTTKYFASCANFDMSLQAGLQHMEKLKSLQTLDISYINSVNVGMAEVQWMANSWPELKRTSGLKRRFTSNNQSESSDMECPRRGWLRRLLQNVPRTLKSLDVRWGGWNEEYGMDYFPIQDWPETYPCLQSANFAIDLIDDEQTVLAQFLTRCPSLKKLTLPTVERSEILSQVVTLLGSRESFPSLEVLDLGLNGQVDEHTWELLLLLMKGRIKGVAFCVPFSAPITRSFIGRMIQYWSETLETIHIGQPLSVAGSDIHLILTTCPKLKRFVCMHNRVVWPLVRPGDTPDAFPRQEAITNNGNNGGAAMENWICLELEELKLMFRDGRRARVDEPVLQEGPTIMAIRYAYQQVGRLTRLKDLVIGWRTTKAFANCANLDMSLKSGLGYMSDLKAMRMIDINHIYEVKLGMEEVQWMVENWPSLREIRGLEYQIDNVKEDECIEWLRTTRPDIIIQ</sequence>
<evidence type="ECO:0000313" key="2">
    <source>
        <dbReference type="Proteomes" id="UP000749646"/>
    </source>
</evidence>
<evidence type="ECO:0008006" key="3">
    <source>
        <dbReference type="Google" id="ProtNLM"/>
    </source>
</evidence>
<reference evidence="1" key="1">
    <citation type="journal article" date="2020" name="Fungal Divers.">
        <title>Resolving the Mortierellaceae phylogeny through synthesis of multi-gene phylogenetics and phylogenomics.</title>
        <authorList>
            <person name="Vandepol N."/>
            <person name="Liber J."/>
            <person name="Desiro A."/>
            <person name="Na H."/>
            <person name="Kennedy M."/>
            <person name="Barry K."/>
            <person name="Grigoriev I.V."/>
            <person name="Miller A.N."/>
            <person name="O'Donnell K."/>
            <person name="Stajich J.E."/>
            <person name="Bonito G."/>
        </authorList>
    </citation>
    <scope>NUCLEOTIDE SEQUENCE</scope>
    <source>
        <strain evidence="1">MES-2147</strain>
    </source>
</reference>
<protein>
    <recommendedName>
        <fullName evidence="3">F-box domain-containing protein</fullName>
    </recommendedName>
</protein>
<dbReference type="AlphaFoldDB" id="A0A9P6J793"/>